<dbReference type="Pfam" id="PF03993">
    <property type="entry name" value="DUF349"/>
    <property type="match status" value="3"/>
</dbReference>
<evidence type="ECO:0008006" key="3">
    <source>
        <dbReference type="Google" id="ProtNLM"/>
    </source>
</evidence>
<feature type="coiled-coil region" evidence="1">
    <location>
        <begin position="109"/>
        <end position="139"/>
    </location>
</feature>
<organism evidence="2">
    <name type="scientific">Propionibacterium freudenreichii subsp. freudenreichii</name>
    <dbReference type="NCBI Taxonomy" id="66712"/>
    <lineage>
        <taxon>Bacteria</taxon>
        <taxon>Bacillati</taxon>
        <taxon>Actinomycetota</taxon>
        <taxon>Actinomycetes</taxon>
        <taxon>Propionibacteriales</taxon>
        <taxon>Propionibacteriaceae</taxon>
        <taxon>Propionibacterium</taxon>
    </lineage>
</organism>
<evidence type="ECO:0000313" key="2">
    <source>
        <dbReference type="EMBL" id="CEP25958.1"/>
    </source>
</evidence>
<evidence type="ECO:0000256" key="1">
    <source>
        <dbReference type="SAM" id="Coils"/>
    </source>
</evidence>
<name>A0A0B7NZ10_PROFF</name>
<dbReference type="AlphaFoldDB" id="A0A0B7NZ10"/>
<dbReference type="EMBL" id="LM676387">
    <property type="protein sequence ID" value="CEP25958.1"/>
    <property type="molecule type" value="Genomic_DNA"/>
</dbReference>
<gene>
    <name evidence="2" type="ORF">PFCIRM138_03270</name>
</gene>
<reference evidence="2" key="1">
    <citation type="submission" date="2014-08" db="EMBL/GenBank/DDBJ databases">
        <authorList>
            <person name="Falentin Helene"/>
        </authorList>
    </citation>
    <scope>NUCLEOTIDE SEQUENCE</scope>
</reference>
<dbReference type="InterPro" id="IPR007139">
    <property type="entry name" value="DUF349"/>
</dbReference>
<sequence>MSTTAGPTSHGRVDADGTVYVITSAGERRVGQVPDVGPDEAMAFFVRRFQALETEASLLKQRVQSKSLSPEEARKQLNALRTSIPEANAVGDLDGLLASLDSLNPLLEAQSAERKEERARQHAETKQQKEAMVAQAEKLAAGSDWRGGVDRFRQLLEKWKALPRIDRTTDDELWHRFSSARTTYTRRRKTQFARNAAQRDEAKKLKQEIIAEAEQLADSTEWSETAREFASLMTRWKAAGAAPRNVDEKLWKRFRGLQDTFFEARNAVFAEQDEEYKANQQAKEALLDEAEKTLLPVTDVAGARTQLREFLAKFNAYGRVPRNAIRPIDSRVRALEQAIKGAEEKEWKRTDPEARERAADTVAMFTSQIEKIIGQAEAADARGDAKKAKELRDSVTTYQSWLEQAQKALDEFSA</sequence>
<dbReference type="GeneID" id="61222174"/>
<protein>
    <recommendedName>
        <fullName evidence="3">DNA repair ATPase</fullName>
    </recommendedName>
</protein>
<proteinExistence type="predicted"/>
<keyword evidence="1" id="KW-0175">Coiled coil</keyword>
<accession>A0A0B7NZ10</accession>
<dbReference type="RefSeq" id="WP_013161060.1">
    <property type="nucleotide sequence ID" value="NZ_CP010341.1"/>
</dbReference>